<feature type="transmembrane region" description="Helical" evidence="8">
    <location>
        <begin position="165"/>
        <end position="187"/>
    </location>
</feature>
<dbReference type="GO" id="GO:0003333">
    <property type="term" value="P:amino acid transmembrane transport"/>
    <property type="evidence" value="ECO:0007669"/>
    <property type="project" value="InterPro"/>
</dbReference>
<keyword evidence="2" id="KW-0813">Transport</keyword>
<keyword evidence="10" id="KW-1185">Reference proteome</keyword>
<dbReference type="RefSeq" id="WP_102724045.1">
    <property type="nucleotide sequence ID" value="NZ_PNHG01000008.1"/>
</dbReference>
<feature type="transmembrane region" description="Helical" evidence="8">
    <location>
        <begin position="56"/>
        <end position="78"/>
    </location>
</feature>
<comment type="subcellular location">
    <subcellularLocation>
        <location evidence="1">Cell inner membrane</location>
        <topology evidence="1">Multi-pass membrane protein</topology>
    </subcellularLocation>
</comment>
<dbReference type="AlphaFoldDB" id="A0A2N6T4K6"/>
<accession>A0A2N6T4K6</accession>
<dbReference type="InterPro" id="IPR018227">
    <property type="entry name" value="Amino_acid_transport_2"/>
</dbReference>
<evidence type="ECO:0000256" key="8">
    <source>
        <dbReference type="SAM" id="Phobius"/>
    </source>
</evidence>
<dbReference type="PANTHER" id="PTHR32195:SF26">
    <property type="entry name" value="TRYPTOPHAN OR TYROSINE TRANSPORTER PROTEIN"/>
    <property type="match status" value="1"/>
</dbReference>
<dbReference type="Gene3D" id="1.20.1740.10">
    <property type="entry name" value="Amino acid/polyamine transporter I"/>
    <property type="match status" value="1"/>
</dbReference>
<evidence type="ECO:0000313" key="10">
    <source>
        <dbReference type="Proteomes" id="UP000235836"/>
    </source>
</evidence>
<feature type="transmembrane region" description="Helical" evidence="8">
    <location>
        <begin position="278"/>
        <end position="299"/>
    </location>
</feature>
<feature type="transmembrane region" description="Helical" evidence="8">
    <location>
        <begin position="319"/>
        <end position="337"/>
    </location>
</feature>
<keyword evidence="4" id="KW-0997">Cell inner membrane</keyword>
<dbReference type="EMBL" id="PNHG01000008">
    <property type="protein sequence ID" value="PMC64254.1"/>
    <property type="molecule type" value="Genomic_DNA"/>
</dbReference>
<dbReference type="PANTHER" id="PTHR32195">
    <property type="entry name" value="OS07G0662800 PROTEIN"/>
    <property type="match status" value="1"/>
</dbReference>
<dbReference type="GO" id="GO:0005886">
    <property type="term" value="C:plasma membrane"/>
    <property type="evidence" value="ECO:0007669"/>
    <property type="project" value="UniProtKB-SubCell"/>
</dbReference>
<feature type="transmembrane region" description="Helical" evidence="8">
    <location>
        <begin position="384"/>
        <end position="409"/>
    </location>
</feature>
<keyword evidence="6 8" id="KW-1133">Transmembrane helix</keyword>
<evidence type="ECO:0000256" key="3">
    <source>
        <dbReference type="ARBA" id="ARBA00022475"/>
    </source>
</evidence>
<keyword evidence="3" id="KW-1003">Cell membrane</keyword>
<reference evidence="9 10" key="1">
    <citation type="submission" date="2017-09" db="EMBL/GenBank/DDBJ databases">
        <title>Bacterial strain isolated from the female urinary microbiota.</title>
        <authorList>
            <person name="Thomas-White K."/>
            <person name="Kumar N."/>
            <person name="Forster S."/>
            <person name="Putonti C."/>
            <person name="Lawley T."/>
            <person name="Wolfe A.J."/>
        </authorList>
    </citation>
    <scope>NUCLEOTIDE SEQUENCE [LARGE SCALE GENOMIC DNA]</scope>
    <source>
        <strain evidence="9 10">UMB0792</strain>
    </source>
</reference>
<evidence type="ECO:0000256" key="2">
    <source>
        <dbReference type="ARBA" id="ARBA00022448"/>
    </source>
</evidence>
<feature type="transmembrane region" description="Helical" evidence="8">
    <location>
        <begin position="104"/>
        <end position="122"/>
    </location>
</feature>
<comment type="caution">
    <text evidence="9">The sequence shown here is derived from an EMBL/GenBank/DDBJ whole genome shotgun (WGS) entry which is preliminary data.</text>
</comment>
<feature type="transmembrane region" description="Helical" evidence="8">
    <location>
        <begin position="134"/>
        <end position="153"/>
    </location>
</feature>
<feature type="transmembrane region" description="Helical" evidence="8">
    <location>
        <begin position="343"/>
        <end position="363"/>
    </location>
</feature>
<keyword evidence="5 8" id="KW-0812">Transmembrane</keyword>
<proteinExistence type="predicted"/>
<sequence>MSSTDSTPAPLRDHHADPARTTSHALGFGQGVALIFGTNIGAGILSLPYAARNGGFLALVVALAIAGTLTTISMLYVAEVSLRTKEPLQLSGLAERYLGQTGRFLVFAAIVINSIGALIAYASGSGQLMHNLFGLPPLAGTLIFYTLGSYIMWKGLQATGFTEGLITIGMAVIIFTLVTWTMAGPGIELSNLWVLKPYFIIPIMNLAVFTFLAQYVVPEMARGMAETKPEALPKAIIAGMGITAFTLAAVPFAALGLLGTDVTEVVTIAWGEKLGTVAYYMANLFALLAMFTSFLAIGFTAMRNVLDIFHWPEDGWQRVAATALTVLPPLLIALAGLGGFVSALTYAGGFAGAIMSVVPVLLLHRARKSGDQIPVWQVRGVDHVGIQATIIVVYVAAFIYSVVSLLGFVPAGWA</sequence>
<evidence type="ECO:0000256" key="1">
    <source>
        <dbReference type="ARBA" id="ARBA00004429"/>
    </source>
</evidence>
<organism evidence="9 10">
    <name type="scientific">Corynebacterium tuscaniense</name>
    <dbReference type="NCBI Taxonomy" id="302449"/>
    <lineage>
        <taxon>Bacteria</taxon>
        <taxon>Bacillati</taxon>
        <taxon>Actinomycetota</taxon>
        <taxon>Actinomycetes</taxon>
        <taxon>Mycobacteriales</taxon>
        <taxon>Corynebacteriaceae</taxon>
        <taxon>Corynebacterium</taxon>
    </lineage>
</organism>
<protein>
    <submittedName>
        <fullName evidence="9">Amino acid permease</fullName>
    </submittedName>
</protein>
<keyword evidence="7 8" id="KW-0472">Membrane</keyword>
<evidence type="ECO:0000256" key="4">
    <source>
        <dbReference type="ARBA" id="ARBA00022519"/>
    </source>
</evidence>
<name>A0A2N6T4K6_9CORY</name>
<evidence type="ECO:0000256" key="6">
    <source>
        <dbReference type="ARBA" id="ARBA00022989"/>
    </source>
</evidence>
<feature type="transmembrane region" description="Helical" evidence="8">
    <location>
        <begin position="199"/>
        <end position="217"/>
    </location>
</feature>
<dbReference type="Pfam" id="PF03222">
    <property type="entry name" value="Trp_Tyr_perm"/>
    <property type="match status" value="1"/>
</dbReference>
<feature type="transmembrane region" description="Helical" evidence="8">
    <location>
        <begin position="237"/>
        <end position="258"/>
    </location>
</feature>
<evidence type="ECO:0000256" key="5">
    <source>
        <dbReference type="ARBA" id="ARBA00022692"/>
    </source>
</evidence>
<gene>
    <name evidence="9" type="ORF">CJ203_06755</name>
</gene>
<dbReference type="Proteomes" id="UP000235836">
    <property type="component" value="Unassembled WGS sequence"/>
</dbReference>
<evidence type="ECO:0000256" key="7">
    <source>
        <dbReference type="ARBA" id="ARBA00023136"/>
    </source>
</evidence>
<feature type="transmembrane region" description="Helical" evidence="8">
    <location>
        <begin position="31"/>
        <end position="50"/>
    </location>
</feature>
<evidence type="ECO:0000313" key="9">
    <source>
        <dbReference type="EMBL" id="PMC64254.1"/>
    </source>
</evidence>